<gene>
    <name evidence="2" type="ORF">PLEPLA_LOCUS2136</name>
</gene>
<proteinExistence type="predicted"/>
<dbReference type="AlphaFoldDB" id="A0A9N7TJX2"/>
<dbReference type="EMBL" id="CADEAL010000105">
    <property type="protein sequence ID" value="CAB1414427.1"/>
    <property type="molecule type" value="Genomic_DNA"/>
</dbReference>
<accession>A0A9N7TJX2</accession>
<keyword evidence="1" id="KW-0812">Transmembrane</keyword>
<keyword evidence="3" id="KW-1185">Reference proteome</keyword>
<protein>
    <submittedName>
        <fullName evidence="2">Uncharacterized protein</fullName>
    </submittedName>
</protein>
<comment type="caution">
    <text evidence="2">The sequence shown here is derived from an EMBL/GenBank/DDBJ whole genome shotgun (WGS) entry which is preliminary data.</text>
</comment>
<keyword evidence="1" id="KW-1133">Transmembrane helix</keyword>
<evidence type="ECO:0000313" key="2">
    <source>
        <dbReference type="EMBL" id="CAB1414427.1"/>
    </source>
</evidence>
<organism evidence="2 3">
    <name type="scientific">Pleuronectes platessa</name>
    <name type="common">European plaice</name>
    <dbReference type="NCBI Taxonomy" id="8262"/>
    <lineage>
        <taxon>Eukaryota</taxon>
        <taxon>Metazoa</taxon>
        <taxon>Chordata</taxon>
        <taxon>Craniata</taxon>
        <taxon>Vertebrata</taxon>
        <taxon>Euteleostomi</taxon>
        <taxon>Actinopterygii</taxon>
        <taxon>Neopterygii</taxon>
        <taxon>Teleostei</taxon>
        <taxon>Neoteleostei</taxon>
        <taxon>Acanthomorphata</taxon>
        <taxon>Carangaria</taxon>
        <taxon>Pleuronectiformes</taxon>
        <taxon>Pleuronectoidei</taxon>
        <taxon>Pleuronectidae</taxon>
        <taxon>Pleuronectes</taxon>
    </lineage>
</organism>
<name>A0A9N7TJX2_PLEPL</name>
<evidence type="ECO:0000256" key="1">
    <source>
        <dbReference type="SAM" id="Phobius"/>
    </source>
</evidence>
<reference evidence="2" key="1">
    <citation type="submission" date="2020-03" db="EMBL/GenBank/DDBJ databases">
        <authorList>
            <person name="Weist P."/>
        </authorList>
    </citation>
    <scope>NUCLEOTIDE SEQUENCE</scope>
</reference>
<sequence>MNGDVNTLYILCLLNSASVTVVTVLGKVAQVSFSRATYRWISGVSKHWERPKSKQALALTLFQRGALDVPASRFMVHTSRGAALWPGFSGRGSNGSQKRGFKMLLAQLIKGPELKGPLPGRDGQIIPGVLDDGLRCNRGTVVLSGVGTPGLGGRERLLHRLTTESSPSGCQEEKKREREECTCPVIGAPRPTTSAAFHGK</sequence>
<keyword evidence="1" id="KW-0472">Membrane</keyword>
<feature type="transmembrane region" description="Helical" evidence="1">
    <location>
        <begin position="6"/>
        <end position="25"/>
    </location>
</feature>
<dbReference type="Proteomes" id="UP001153269">
    <property type="component" value="Unassembled WGS sequence"/>
</dbReference>
<evidence type="ECO:0000313" key="3">
    <source>
        <dbReference type="Proteomes" id="UP001153269"/>
    </source>
</evidence>